<reference evidence="9" key="3">
    <citation type="submission" date="2022-12" db="EMBL/GenBank/DDBJ databases">
        <authorList>
            <person name="Sun Q."/>
            <person name="Zhou Y."/>
        </authorList>
    </citation>
    <scope>NUCLEOTIDE SEQUENCE</scope>
    <source>
        <strain evidence="9">CGMCC 1.15034</strain>
    </source>
</reference>
<accession>A0A410V0W5</accession>
<proteinExistence type="inferred from homology"/>
<dbReference type="InterPro" id="IPR040582">
    <property type="entry name" value="OB_MalK-like"/>
</dbReference>
<dbReference type="EMBL" id="CP030057">
    <property type="protein sequence ID" value="QOZ58365.1"/>
    <property type="molecule type" value="Genomic_DNA"/>
</dbReference>
<evidence type="ECO:0000256" key="6">
    <source>
        <dbReference type="ARBA" id="ARBA00024722"/>
    </source>
</evidence>
<dbReference type="FunFam" id="3.40.50.300:FF:000042">
    <property type="entry name" value="Maltose/maltodextrin ABC transporter, ATP-binding protein"/>
    <property type="match status" value="1"/>
</dbReference>
<organism evidence="9 12">
    <name type="scientific">Bradyrhizobium guangdongense</name>
    <dbReference type="NCBI Taxonomy" id="1325090"/>
    <lineage>
        <taxon>Bacteria</taxon>
        <taxon>Pseudomonadati</taxon>
        <taxon>Pseudomonadota</taxon>
        <taxon>Alphaproteobacteria</taxon>
        <taxon>Hyphomicrobiales</taxon>
        <taxon>Nitrobacteraceae</taxon>
        <taxon>Bradyrhizobium</taxon>
    </lineage>
</organism>
<dbReference type="SMART" id="SM00382">
    <property type="entry name" value="AAA"/>
    <property type="match status" value="1"/>
</dbReference>
<keyword evidence="5 9" id="KW-0067">ATP-binding</keyword>
<dbReference type="Pfam" id="PF17912">
    <property type="entry name" value="OB_MalK"/>
    <property type="match status" value="1"/>
</dbReference>
<dbReference type="SUPFAM" id="SSF50331">
    <property type="entry name" value="MOP-like"/>
    <property type="match status" value="1"/>
</dbReference>
<keyword evidence="3" id="KW-0813">Transport</keyword>
<dbReference type="Proteomes" id="UP000593880">
    <property type="component" value="Chromosome"/>
</dbReference>
<dbReference type="InterPro" id="IPR012340">
    <property type="entry name" value="NA-bd_OB-fold"/>
</dbReference>
<dbReference type="Gene3D" id="3.40.50.300">
    <property type="entry name" value="P-loop containing nucleotide triphosphate hydrolases"/>
    <property type="match status" value="1"/>
</dbReference>
<evidence type="ECO:0000256" key="1">
    <source>
        <dbReference type="ARBA" id="ARBA00004417"/>
    </source>
</evidence>
<dbReference type="InterPro" id="IPR017871">
    <property type="entry name" value="ABC_transporter-like_CS"/>
</dbReference>
<dbReference type="OrthoDB" id="9767663at2"/>
<dbReference type="InterPro" id="IPR003439">
    <property type="entry name" value="ABC_transporter-like_ATP-bd"/>
</dbReference>
<dbReference type="InterPro" id="IPR015855">
    <property type="entry name" value="ABC_transpr_MalK-like"/>
</dbReference>
<dbReference type="GO" id="GO:0055052">
    <property type="term" value="C:ATP-binding cassette (ABC) transporter complex, substrate-binding subunit-containing"/>
    <property type="evidence" value="ECO:0007669"/>
    <property type="project" value="TreeGrafter"/>
</dbReference>
<dbReference type="Pfam" id="PF00005">
    <property type="entry name" value="ABC_tran"/>
    <property type="match status" value="1"/>
</dbReference>
<dbReference type="PROSITE" id="PS00211">
    <property type="entry name" value="ABC_TRANSPORTER_1"/>
    <property type="match status" value="1"/>
</dbReference>
<evidence type="ECO:0000313" key="9">
    <source>
        <dbReference type="EMBL" id="GGI20639.1"/>
    </source>
</evidence>
<evidence type="ECO:0000313" key="12">
    <source>
        <dbReference type="Proteomes" id="UP000625079"/>
    </source>
</evidence>
<dbReference type="GO" id="GO:0008643">
    <property type="term" value="P:carbohydrate transport"/>
    <property type="evidence" value="ECO:0007669"/>
    <property type="project" value="InterPro"/>
</dbReference>
<dbReference type="GO" id="GO:0140359">
    <property type="term" value="F:ABC-type transporter activity"/>
    <property type="evidence" value="ECO:0007669"/>
    <property type="project" value="InterPro"/>
</dbReference>
<evidence type="ECO:0000259" key="8">
    <source>
        <dbReference type="PROSITE" id="PS50893"/>
    </source>
</evidence>
<dbReference type="SUPFAM" id="SSF52540">
    <property type="entry name" value="P-loop containing nucleoside triphosphate hydrolases"/>
    <property type="match status" value="1"/>
</dbReference>
<dbReference type="InterPro" id="IPR008995">
    <property type="entry name" value="Mo/tungstate-bd_C_term_dom"/>
</dbReference>
<dbReference type="CDD" id="cd03301">
    <property type="entry name" value="ABC_MalK_N"/>
    <property type="match status" value="1"/>
</dbReference>
<keyword evidence="11" id="KW-1185">Reference proteome</keyword>
<gene>
    <name evidence="9" type="ORF">GCM10010987_10360</name>
    <name evidence="10" type="ORF">XH86_06185</name>
</gene>
<dbReference type="AlphaFoldDB" id="A0A410V0W5"/>
<dbReference type="NCBIfam" id="NF008653">
    <property type="entry name" value="PRK11650.1"/>
    <property type="match status" value="1"/>
</dbReference>
<protein>
    <submittedName>
        <fullName evidence="9 10">Glycerol-3-phosphate ABC transporter ATP-binding protein</fullName>
    </submittedName>
</protein>
<dbReference type="GO" id="GO:0016887">
    <property type="term" value="F:ATP hydrolysis activity"/>
    <property type="evidence" value="ECO:0007669"/>
    <property type="project" value="InterPro"/>
</dbReference>
<dbReference type="InterPro" id="IPR027417">
    <property type="entry name" value="P-loop_NTPase"/>
</dbReference>
<evidence type="ECO:0000256" key="3">
    <source>
        <dbReference type="ARBA" id="ARBA00022448"/>
    </source>
</evidence>
<name>A0A410V0W5_9BRAD</name>
<comment type="similarity">
    <text evidence="2">Belongs to the ABC transporter superfamily.</text>
</comment>
<keyword evidence="4" id="KW-0547">Nucleotide-binding</keyword>
<evidence type="ECO:0000313" key="10">
    <source>
        <dbReference type="EMBL" id="QOZ58365.1"/>
    </source>
</evidence>
<dbReference type="InterPro" id="IPR003593">
    <property type="entry name" value="AAA+_ATPase"/>
</dbReference>
<evidence type="ECO:0000256" key="4">
    <source>
        <dbReference type="ARBA" id="ARBA00022741"/>
    </source>
</evidence>
<evidence type="ECO:0000256" key="2">
    <source>
        <dbReference type="ARBA" id="ARBA00005417"/>
    </source>
</evidence>
<dbReference type="RefSeq" id="WP_006018745.1">
    <property type="nucleotide sequence ID" value="NZ_BMHC01000001.1"/>
</dbReference>
<feature type="region of interest" description="Disordered" evidence="7">
    <location>
        <begin position="354"/>
        <end position="375"/>
    </location>
</feature>
<dbReference type="Proteomes" id="UP000625079">
    <property type="component" value="Unassembled WGS sequence"/>
</dbReference>
<dbReference type="Gene3D" id="2.40.50.100">
    <property type="match status" value="1"/>
</dbReference>
<sequence length="386" mass="42404">MARVTLQNVAKSFGGDRGPWAVQDFSLDIADGELVVFVGPSGCGKSTTLRMLAGLDDVTFGKILIDGRDVTALPPKDRNIAMVFQNYALYPQKTVFENMAFGLRVRRTPQQEIDRRVRSAASSLGLEALLERKPRQLSGGQMQRVALGRALVRDPDVFLLDEPLSNLDAKLRVRTREEIATLHARLGATMIFVTHDQVEAMTLGDRIVIMRDGFIQQAGSPLDLYDRPANAFVATFIGSPEMNLIDGGLMRDGGALVMRSGGLSVNLPAQSFSEAERDVTLGIRPEHIERAETSTAFELVVGLVEQIGAQTYVLGKIDGNKIRAVFARDDALRAGDRIFVNLSQEKLHLFSRESGKTLRRTSTKGENGNGRELHGQAQLRRAEFQG</sequence>
<feature type="domain" description="ABC transporter" evidence="8">
    <location>
        <begin position="4"/>
        <end position="237"/>
    </location>
</feature>
<dbReference type="PANTHER" id="PTHR43875:SF1">
    <property type="entry name" value="OSMOPROTECTIVE COMPOUNDS UPTAKE ATP-BINDING PROTEIN GGTA"/>
    <property type="match status" value="1"/>
</dbReference>
<evidence type="ECO:0000313" key="11">
    <source>
        <dbReference type="Proteomes" id="UP000593880"/>
    </source>
</evidence>
<reference evidence="10 11" key="2">
    <citation type="submission" date="2018-06" db="EMBL/GenBank/DDBJ databases">
        <title>Comparative genomics of rhizobia nodulating Arachis hypogaea in China.</title>
        <authorList>
            <person name="Li Y."/>
        </authorList>
    </citation>
    <scope>NUCLEOTIDE SEQUENCE [LARGE SCALE GENOMIC DNA]</scope>
    <source>
        <strain evidence="10 11">CCBAU 51658</strain>
    </source>
</reference>
<dbReference type="EMBL" id="BMHC01000001">
    <property type="protein sequence ID" value="GGI20639.1"/>
    <property type="molecule type" value="Genomic_DNA"/>
</dbReference>
<comment type="function">
    <text evidence="6">Involved in beta-(1--&gt;2)glucan export. Transmembrane domains (TMD) form a pore in the inner membrane and the ATP-binding domain (NBD) is responsible for energy generation.</text>
</comment>
<dbReference type="PANTHER" id="PTHR43875">
    <property type="entry name" value="MALTODEXTRIN IMPORT ATP-BINDING PROTEIN MSMX"/>
    <property type="match status" value="1"/>
</dbReference>
<dbReference type="GO" id="GO:0005524">
    <property type="term" value="F:ATP binding"/>
    <property type="evidence" value="ECO:0007669"/>
    <property type="project" value="UniProtKB-KW"/>
</dbReference>
<dbReference type="PROSITE" id="PS50893">
    <property type="entry name" value="ABC_TRANSPORTER_2"/>
    <property type="match status" value="1"/>
</dbReference>
<reference evidence="9" key="1">
    <citation type="journal article" date="2014" name="Int. J. Syst. Evol. Microbiol.">
        <title>Complete genome sequence of Corynebacterium casei LMG S-19264T (=DSM 44701T), isolated from a smear-ripened cheese.</title>
        <authorList>
            <consortium name="US DOE Joint Genome Institute (JGI-PGF)"/>
            <person name="Walter F."/>
            <person name="Albersmeier A."/>
            <person name="Kalinowski J."/>
            <person name="Ruckert C."/>
        </authorList>
    </citation>
    <scope>NUCLEOTIDE SEQUENCE</scope>
    <source>
        <strain evidence="9">CGMCC 1.15034</strain>
    </source>
</reference>
<evidence type="ECO:0000256" key="7">
    <source>
        <dbReference type="SAM" id="MobiDB-lite"/>
    </source>
</evidence>
<comment type="subcellular location">
    <subcellularLocation>
        <location evidence="1">Cell inner membrane</location>
        <topology evidence="1">Peripheral membrane protein</topology>
    </subcellularLocation>
</comment>
<evidence type="ECO:0000256" key="5">
    <source>
        <dbReference type="ARBA" id="ARBA00022840"/>
    </source>
</evidence>
<dbReference type="Gene3D" id="2.40.50.140">
    <property type="entry name" value="Nucleic acid-binding proteins"/>
    <property type="match status" value="1"/>
</dbReference>
<dbReference type="InterPro" id="IPR047641">
    <property type="entry name" value="ABC_transpr_MalK/UgpC-like"/>
</dbReference>